<feature type="compositionally biased region" description="Low complexity" evidence="2">
    <location>
        <begin position="108"/>
        <end position="119"/>
    </location>
</feature>
<keyword evidence="1" id="KW-0862">Zinc</keyword>
<keyword evidence="5" id="KW-1185">Reference proteome</keyword>
<keyword evidence="1" id="KW-0863">Zinc-finger</keyword>
<evidence type="ECO:0000313" key="4">
    <source>
        <dbReference type="EMBL" id="KAK2027108.1"/>
    </source>
</evidence>
<evidence type="ECO:0000313" key="5">
    <source>
        <dbReference type="Proteomes" id="UP001232148"/>
    </source>
</evidence>
<dbReference type="InterPro" id="IPR000571">
    <property type="entry name" value="Znf_CCCH"/>
</dbReference>
<accession>A0AAD9HE25</accession>
<organism evidence="4 5">
    <name type="scientific">Colletotrichum zoysiae</name>
    <dbReference type="NCBI Taxonomy" id="1216348"/>
    <lineage>
        <taxon>Eukaryota</taxon>
        <taxon>Fungi</taxon>
        <taxon>Dikarya</taxon>
        <taxon>Ascomycota</taxon>
        <taxon>Pezizomycotina</taxon>
        <taxon>Sordariomycetes</taxon>
        <taxon>Hypocreomycetidae</taxon>
        <taxon>Glomerellales</taxon>
        <taxon>Glomerellaceae</taxon>
        <taxon>Colletotrichum</taxon>
        <taxon>Colletotrichum graminicola species complex</taxon>
    </lineage>
</organism>
<feature type="region of interest" description="Disordered" evidence="2">
    <location>
        <begin position="103"/>
        <end position="124"/>
    </location>
</feature>
<dbReference type="EMBL" id="MU842901">
    <property type="protein sequence ID" value="KAK2027108.1"/>
    <property type="molecule type" value="Genomic_DNA"/>
</dbReference>
<feature type="domain" description="C3H1-type" evidence="3">
    <location>
        <begin position="285"/>
        <end position="313"/>
    </location>
</feature>
<dbReference type="PROSITE" id="PS50103">
    <property type="entry name" value="ZF_C3H1"/>
    <property type="match status" value="1"/>
</dbReference>
<evidence type="ECO:0000256" key="2">
    <source>
        <dbReference type="SAM" id="MobiDB-lite"/>
    </source>
</evidence>
<feature type="compositionally biased region" description="Polar residues" evidence="2">
    <location>
        <begin position="252"/>
        <end position="273"/>
    </location>
</feature>
<feature type="region of interest" description="Disordered" evidence="2">
    <location>
        <begin position="252"/>
        <end position="286"/>
    </location>
</feature>
<dbReference type="AlphaFoldDB" id="A0AAD9HE25"/>
<proteinExistence type="predicted"/>
<feature type="region of interest" description="Disordered" evidence="2">
    <location>
        <begin position="408"/>
        <end position="427"/>
    </location>
</feature>
<evidence type="ECO:0000259" key="3">
    <source>
        <dbReference type="PROSITE" id="PS50103"/>
    </source>
</evidence>
<gene>
    <name evidence="4" type="ORF">LX32DRAFT_641221</name>
</gene>
<evidence type="ECO:0000256" key="1">
    <source>
        <dbReference type="PROSITE-ProRule" id="PRU00723"/>
    </source>
</evidence>
<feature type="zinc finger region" description="C3H1-type" evidence="1">
    <location>
        <begin position="285"/>
        <end position="313"/>
    </location>
</feature>
<dbReference type="GO" id="GO:0008270">
    <property type="term" value="F:zinc ion binding"/>
    <property type="evidence" value="ECO:0007669"/>
    <property type="project" value="UniProtKB-KW"/>
</dbReference>
<comment type="caution">
    <text evidence="4">The sequence shown here is derived from an EMBL/GenBank/DDBJ whole genome shotgun (WGS) entry which is preliminary data.</text>
</comment>
<sequence>MSPKASVFSGQSKMSAINSNMRGLSQSIHNPQTDNDWELRPRHFIVREGGTIVPLVPVDQLPAYINIHGVPREMAIEDTTGMSNLGMFTKPEGLFQMRPLTPTNVKLSSSVGPSQSDPSALNDRTRLQQNERLGGTAYEPTIGAPATMWASKSLTGDPEVPPSRPNLAAGTTQPQPPAPQLPPRRVIDWAEDTESVSTDNFSAPDEDRSASSTPNTVVTSVKEAQAQRVPIARKDKPAAEIADRMLELGGSQFATRQAPPSRTSSQSNISDTPKPSKPGKQKASRPAGSLCWQWCQTGQCIWSTECRYTHQMPMTLEGLAKVGLTELPGWWRRAAGLPVEGTIDVRIFAAAASVATNGGKDPPPTLATGTTIAVPVHPSKKARSKADREERKMAEEVHAVRLGVEKAQASASKKKLRSRQRAQQTQAIKVQPLHEEVEKLVDI</sequence>
<keyword evidence="1" id="KW-0479">Metal-binding</keyword>
<feature type="compositionally biased region" description="Polar residues" evidence="2">
    <location>
        <begin position="210"/>
        <end position="219"/>
    </location>
</feature>
<feature type="region of interest" description="Disordered" evidence="2">
    <location>
        <begin position="151"/>
        <end position="224"/>
    </location>
</feature>
<reference evidence="4" key="1">
    <citation type="submission" date="2021-06" db="EMBL/GenBank/DDBJ databases">
        <title>Comparative genomics, transcriptomics and evolutionary studies reveal genomic signatures of adaptation to plant cell wall in hemibiotrophic fungi.</title>
        <authorList>
            <consortium name="DOE Joint Genome Institute"/>
            <person name="Baroncelli R."/>
            <person name="Diaz J.F."/>
            <person name="Benocci T."/>
            <person name="Peng M."/>
            <person name="Battaglia E."/>
            <person name="Haridas S."/>
            <person name="Andreopoulos W."/>
            <person name="Labutti K."/>
            <person name="Pangilinan J."/>
            <person name="Floch G.L."/>
            <person name="Makela M.R."/>
            <person name="Henrissat B."/>
            <person name="Grigoriev I.V."/>
            <person name="Crouch J.A."/>
            <person name="De Vries R.P."/>
            <person name="Sukno S.A."/>
            <person name="Thon M.R."/>
        </authorList>
    </citation>
    <scope>NUCLEOTIDE SEQUENCE</scope>
    <source>
        <strain evidence="4">MAFF235873</strain>
    </source>
</reference>
<dbReference type="Proteomes" id="UP001232148">
    <property type="component" value="Unassembled WGS sequence"/>
</dbReference>
<protein>
    <recommendedName>
        <fullName evidence="3">C3H1-type domain-containing protein</fullName>
    </recommendedName>
</protein>
<name>A0AAD9HE25_9PEZI</name>